<comment type="caution">
    <text evidence="2">The sequence shown here is derived from an EMBL/GenBank/DDBJ whole genome shotgun (WGS) entry which is preliminary data.</text>
</comment>
<dbReference type="AlphaFoldDB" id="A0A9K3KA29"/>
<evidence type="ECO:0000256" key="1">
    <source>
        <dbReference type="SAM" id="MobiDB-lite"/>
    </source>
</evidence>
<reference evidence="2" key="1">
    <citation type="journal article" date="2021" name="Sci. Rep.">
        <title>Diploid genomic architecture of Nitzschia inconspicua, an elite biomass production diatom.</title>
        <authorList>
            <person name="Oliver A."/>
            <person name="Podell S."/>
            <person name="Pinowska A."/>
            <person name="Traller J.C."/>
            <person name="Smith S.R."/>
            <person name="McClure R."/>
            <person name="Beliaev A."/>
            <person name="Bohutskyi P."/>
            <person name="Hill E.A."/>
            <person name="Rabines A."/>
            <person name="Zheng H."/>
            <person name="Allen L.Z."/>
            <person name="Kuo A."/>
            <person name="Grigoriev I.V."/>
            <person name="Allen A.E."/>
            <person name="Hazlebeck D."/>
            <person name="Allen E.E."/>
        </authorList>
    </citation>
    <scope>NUCLEOTIDE SEQUENCE</scope>
    <source>
        <strain evidence="2">Hildebrandi</strain>
    </source>
</reference>
<evidence type="ECO:0000313" key="2">
    <source>
        <dbReference type="EMBL" id="KAG7339902.1"/>
    </source>
</evidence>
<name>A0A9K3KA29_9STRA</name>
<reference evidence="2" key="2">
    <citation type="submission" date="2021-04" db="EMBL/GenBank/DDBJ databases">
        <authorList>
            <person name="Podell S."/>
        </authorList>
    </citation>
    <scope>NUCLEOTIDE SEQUENCE</scope>
    <source>
        <strain evidence="2">Hildebrandi</strain>
    </source>
</reference>
<organism evidence="2 3">
    <name type="scientific">Nitzschia inconspicua</name>
    <dbReference type="NCBI Taxonomy" id="303405"/>
    <lineage>
        <taxon>Eukaryota</taxon>
        <taxon>Sar</taxon>
        <taxon>Stramenopiles</taxon>
        <taxon>Ochrophyta</taxon>
        <taxon>Bacillariophyta</taxon>
        <taxon>Bacillariophyceae</taxon>
        <taxon>Bacillariophycidae</taxon>
        <taxon>Bacillariales</taxon>
        <taxon>Bacillariaceae</taxon>
        <taxon>Nitzschia</taxon>
    </lineage>
</organism>
<sequence>MFFHSMTRGKNTTTAALLRRMGSASVLVTNPSVGYNVYPQQQQQQQQQQFRSLSSSSSSDHHHEQLSPDDPQAQSRPSPPTELTLEMGYETNEGGLMKYTQQLGTFIHKCPPDVQDEFRRVGRTTWRDMLVLAFGLDQSELPTEEMSIVDARNTVHKVASRLIEPAILEAVATRVAALPPQSDPQMEMGLIHAIIQDVVVHQVYLGGDPPLVEELGFGSGPKGYATMQYVMAYHENDPLCMQYTSSSMVKVWQAAGLDLSNAPPAAVAKMPMSAPN</sequence>
<dbReference type="OrthoDB" id="192661at2759"/>
<evidence type="ECO:0000313" key="3">
    <source>
        <dbReference type="Proteomes" id="UP000693970"/>
    </source>
</evidence>
<gene>
    <name evidence="2" type="ORF">IV203_024952</name>
</gene>
<feature type="region of interest" description="Disordered" evidence="1">
    <location>
        <begin position="40"/>
        <end position="85"/>
    </location>
</feature>
<protein>
    <submittedName>
        <fullName evidence="2">Uncharacterized protein</fullName>
    </submittedName>
</protein>
<dbReference type="Proteomes" id="UP000693970">
    <property type="component" value="Unassembled WGS sequence"/>
</dbReference>
<proteinExistence type="predicted"/>
<feature type="compositionally biased region" description="Low complexity" evidence="1">
    <location>
        <begin position="40"/>
        <end position="58"/>
    </location>
</feature>
<keyword evidence="3" id="KW-1185">Reference proteome</keyword>
<accession>A0A9K3KA29</accession>
<dbReference type="EMBL" id="JAGRRH010000029">
    <property type="protein sequence ID" value="KAG7339902.1"/>
    <property type="molecule type" value="Genomic_DNA"/>
</dbReference>